<sequence length="516" mass="59516">MIPNLEGKWNIPAFNMTISFLKKGDNFYILKYGSEKNPSTFEAVFVKIKNELYLDLNGVMSHSIGDEDYRNTFLTTHSLYKIRLNKDTLQLYETNYSWFFNYAIKNIMLFKYEWVKNAMLLTYNTDELQSFIAKHNNEPGIFENPLTLISNHLDVTEKSKLINHASEAKSSTVISQTCSPQFPLKDGWFGGDGDVSVPINATTTLFIFSDTWVGTKNQQSRMEPGMKMVSNSVAVETCLPSGETDVKYFWNNMHSENPEPIFKSFTKRYKYWVSGAFMINDNLYVLLEKVGTKLGASPTEIFNFSLLGYTLAKISNPAVVPDRWNIEYIPIPDFGNPSLGIGAHVKLENYIYFFISRHDKAQVLVRKQLDFIDISEKPFEYFALNKTWKEGLDTNDMDTIVNGFRNTTVNYHPEMKQWVMICDIKFLDNKIKMRTASALTGPWSDEIDIYEIPEVTTGNSSYTESNFCYLPRECIQNYDSKKHVMLLTYDINNPDFSKINANPKIYTPKVIRIQLN</sequence>
<evidence type="ECO:0000313" key="1">
    <source>
        <dbReference type="EMBL" id="GAA4798987.1"/>
    </source>
</evidence>
<protein>
    <recommendedName>
        <fullName evidence="3">DUF4185 domain-containing protein</fullName>
    </recommendedName>
</protein>
<name>A0ABP9BUX3_9FLAO</name>
<keyword evidence="2" id="KW-1185">Reference proteome</keyword>
<dbReference type="EMBL" id="BAABJW010000001">
    <property type="protein sequence ID" value="GAA4798987.1"/>
    <property type="molecule type" value="Genomic_DNA"/>
</dbReference>
<dbReference type="Proteomes" id="UP001501433">
    <property type="component" value="Unassembled WGS sequence"/>
</dbReference>
<proteinExistence type="predicted"/>
<evidence type="ECO:0008006" key="3">
    <source>
        <dbReference type="Google" id="ProtNLM"/>
    </source>
</evidence>
<comment type="caution">
    <text evidence="1">The sequence shown here is derived from an EMBL/GenBank/DDBJ whole genome shotgun (WGS) entry which is preliminary data.</text>
</comment>
<accession>A0ABP9BUX3</accession>
<organism evidence="1 2">
    <name type="scientific">Litoribaculum gwangyangense</name>
    <dbReference type="NCBI Taxonomy" id="1130722"/>
    <lineage>
        <taxon>Bacteria</taxon>
        <taxon>Pseudomonadati</taxon>
        <taxon>Bacteroidota</taxon>
        <taxon>Flavobacteriia</taxon>
        <taxon>Flavobacteriales</taxon>
        <taxon>Flavobacteriaceae</taxon>
        <taxon>Litoribaculum</taxon>
    </lineage>
</organism>
<evidence type="ECO:0000313" key="2">
    <source>
        <dbReference type="Proteomes" id="UP001501433"/>
    </source>
</evidence>
<gene>
    <name evidence="1" type="ORF">GCM10023330_00270</name>
</gene>
<reference evidence="2" key="1">
    <citation type="journal article" date="2019" name="Int. J. Syst. Evol. Microbiol.">
        <title>The Global Catalogue of Microorganisms (GCM) 10K type strain sequencing project: providing services to taxonomists for standard genome sequencing and annotation.</title>
        <authorList>
            <consortium name="The Broad Institute Genomics Platform"/>
            <consortium name="The Broad Institute Genome Sequencing Center for Infectious Disease"/>
            <person name="Wu L."/>
            <person name="Ma J."/>
        </authorList>
    </citation>
    <scope>NUCLEOTIDE SEQUENCE [LARGE SCALE GENOMIC DNA]</scope>
    <source>
        <strain evidence="2">JCM 18325</strain>
    </source>
</reference>